<gene>
    <name evidence="2" type="ORF">WFZ85_11395</name>
</gene>
<comment type="caution">
    <text evidence="2">The sequence shown here is derived from an EMBL/GenBank/DDBJ whole genome shotgun (WGS) entry which is preliminary data.</text>
</comment>
<evidence type="ECO:0000313" key="2">
    <source>
        <dbReference type="EMBL" id="MEM0543222.1"/>
    </source>
</evidence>
<organism evidence="2 3">
    <name type="scientific">Flavobacterium aureirubrum</name>
    <dbReference type="NCBI Taxonomy" id="3133147"/>
    <lineage>
        <taxon>Bacteria</taxon>
        <taxon>Pseudomonadati</taxon>
        <taxon>Bacteroidota</taxon>
        <taxon>Flavobacteriia</taxon>
        <taxon>Flavobacteriales</taxon>
        <taxon>Flavobacteriaceae</taxon>
        <taxon>Flavobacterium</taxon>
    </lineage>
</organism>
<feature type="signal peptide" evidence="1">
    <location>
        <begin position="1"/>
        <end position="22"/>
    </location>
</feature>
<dbReference type="EMBL" id="JBCGDO010000015">
    <property type="protein sequence ID" value="MEM0543222.1"/>
    <property type="molecule type" value="Genomic_DNA"/>
</dbReference>
<keyword evidence="3" id="KW-1185">Reference proteome</keyword>
<keyword evidence="1" id="KW-0732">Signal</keyword>
<sequence length="252" mass="29318">MMNIKTLNLLLFFLIESNIVVAQSEKQYVTAKVSYGVTIHLDKNNEIYKIHEKFSPGLVASAELVDSEVDFSLVFSDSTSIFYIEEKLFSDNRAARFVFRNAGFYGRIKQQSNDYITEELQEDFGKFLVLRPYPKWELHDETKKIGDYLCFKATTFNTVTTPQGKVFKYDFTAWYSPQLPYKFGPAGYGNLPGLIIELQGDRFTYGVKKIQFHEEIEKKENEMPTLKKLKLITEKEFETLAAIEEKKRQKND</sequence>
<name>A0ABU9N684_9FLAO</name>
<evidence type="ECO:0000313" key="3">
    <source>
        <dbReference type="Proteomes" id="UP001460072"/>
    </source>
</evidence>
<dbReference type="Proteomes" id="UP001460072">
    <property type="component" value="Unassembled WGS sequence"/>
</dbReference>
<dbReference type="RefSeq" id="WP_342696418.1">
    <property type="nucleotide sequence ID" value="NZ_JBCGDO010000015.1"/>
</dbReference>
<dbReference type="NCBIfam" id="TIGR01200">
    <property type="entry name" value="GLPGLI"/>
    <property type="match status" value="1"/>
</dbReference>
<reference evidence="2 3" key="1">
    <citation type="submission" date="2024-03" db="EMBL/GenBank/DDBJ databases">
        <title>Two novel species of the genus Flavobacterium exhibiting potentially degradation of complex polysaccharides.</title>
        <authorList>
            <person name="Lian X."/>
        </authorList>
    </citation>
    <scope>NUCLEOTIDE SEQUENCE [LARGE SCALE GENOMIC DNA]</scope>
    <source>
        <strain evidence="3">j3</strain>
    </source>
</reference>
<dbReference type="InterPro" id="IPR005901">
    <property type="entry name" value="GLPGLI"/>
</dbReference>
<evidence type="ECO:0000256" key="1">
    <source>
        <dbReference type="SAM" id="SignalP"/>
    </source>
</evidence>
<protein>
    <submittedName>
        <fullName evidence="2">GLPGLI family protein</fullName>
    </submittedName>
</protein>
<dbReference type="Pfam" id="PF09697">
    <property type="entry name" value="Porph_ging"/>
    <property type="match status" value="2"/>
</dbReference>
<proteinExistence type="predicted"/>
<feature type="chain" id="PRO_5045098732" evidence="1">
    <location>
        <begin position="23"/>
        <end position="252"/>
    </location>
</feature>
<accession>A0ABU9N684</accession>